<feature type="compositionally biased region" description="Polar residues" evidence="2">
    <location>
        <begin position="97"/>
        <end position="110"/>
    </location>
</feature>
<dbReference type="InterPro" id="IPR019371">
    <property type="entry name" value="KxDL_dom"/>
</dbReference>
<dbReference type="GO" id="GO:0099078">
    <property type="term" value="C:BORC complex"/>
    <property type="evidence" value="ECO:0007669"/>
    <property type="project" value="TreeGrafter"/>
</dbReference>
<feature type="region of interest" description="Disordered" evidence="2">
    <location>
        <begin position="97"/>
        <end position="116"/>
    </location>
</feature>
<protein>
    <recommendedName>
        <fullName evidence="3">KxDL domain-containing protein</fullName>
    </recommendedName>
</protein>
<dbReference type="EMBL" id="JAPWDV010000002">
    <property type="protein sequence ID" value="KAJ6218716.1"/>
    <property type="molecule type" value="Genomic_DNA"/>
</dbReference>
<comment type="caution">
    <text evidence="4">The sequence shown here is derived from an EMBL/GenBank/DDBJ whole genome shotgun (WGS) entry which is preliminary data.</text>
</comment>
<evidence type="ECO:0000256" key="1">
    <source>
        <dbReference type="ARBA" id="ARBA00005913"/>
    </source>
</evidence>
<dbReference type="Proteomes" id="UP001142055">
    <property type="component" value="Chromosome 2"/>
</dbReference>
<accession>A0A9Q0M3N9</accession>
<feature type="domain" description="KxDL" evidence="3">
    <location>
        <begin position="20"/>
        <end position="99"/>
    </location>
</feature>
<dbReference type="AlphaFoldDB" id="A0A9Q0M3N9"/>
<evidence type="ECO:0000313" key="5">
    <source>
        <dbReference type="Proteomes" id="UP001142055"/>
    </source>
</evidence>
<dbReference type="InterPro" id="IPR039843">
    <property type="entry name" value="KXD1-like"/>
</dbReference>
<dbReference type="PANTHER" id="PTHR13511:SF0">
    <property type="entry name" value="KXDL MOTIF-CONTAINING PROTEIN 1"/>
    <property type="match status" value="1"/>
</dbReference>
<evidence type="ECO:0000256" key="2">
    <source>
        <dbReference type="SAM" id="MobiDB-lite"/>
    </source>
</evidence>
<comment type="similarity">
    <text evidence="1">Belongs to the KXD1 family.</text>
</comment>
<organism evidence="4 5">
    <name type="scientific">Blomia tropicalis</name>
    <name type="common">Mite</name>
    <dbReference type="NCBI Taxonomy" id="40697"/>
    <lineage>
        <taxon>Eukaryota</taxon>
        <taxon>Metazoa</taxon>
        <taxon>Ecdysozoa</taxon>
        <taxon>Arthropoda</taxon>
        <taxon>Chelicerata</taxon>
        <taxon>Arachnida</taxon>
        <taxon>Acari</taxon>
        <taxon>Acariformes</taxon>
        <taxon>Sarcoptiformes</taxon>
        <taxon>Astigmata</taxon>
        <taxon>Glycyphagoidea</taxon>
        <taxon>Echimyopodidae</taxon>
        <taxon>Blomia</taxon>
    </lineage>
</organism>
<dbReference type="Pfam" id="PF10241">
    <property type="entry name" value="KxDL"/>
    <property type="match status" value="1"/>
</dbReference>
<evidence type="ECO:0000313" key="4">
    <source>
        <dbReference type="EMBL" id="KAJ6218716.1"/>
    </source>
</evidence>
<reference evidence="4" key="1">
    <citation type="submission" date="2022-12" db="EMBL/GenBank/DDBJ databases">
        <title>Genome assemblies of Blomia tropicalis.</title>
        <authorList>
            <person name="Cui Y."/>
        </authorList>
    </citation>
    <scope>NUCLEOTIDE SEQUENCE</scope>
    <source>
        <tissue evidence="4">Adult mites</tissue>
    </source>
</reference>
<sequence length="116" mass="13722">MSSVSDDNNNKSFLDQFVLMVNHDEVEQIDNVQKNMLNRFEKTNEMLVNCNALGNIHFETLSKQYRQHTAKLNEMHKDLDWIFHRIRLLKQKLNSKYPNIAQNELPSSNDNETKDD</sequence>
<dbReference type="OMA" id="KELIMGM"/>
<gene>
    <name evidence="4" type="ORF">RDWZM_004528</name>
</gene>
<evidence type="ECO:0000259" key="3">
    <source>
        <dbReference type="Pfam" id="PF10241"/>
    </source>
</evidence>
<proteinExistence type="inferred from homology"/>
<dbReference type="PANTHER" id="PTHR13511">
    <property type="entry name" value="KXDL MOTIF-CONTAINING PROTEIN 1"/>
    <property type="match status" value="1"/>
</dbReference>
<name>A0A9Q0M3N9_BLOTA</name>
<keyword evidence="5" id="KW-1185">Reference proteome</keyword>
<dbReference type="GO" id="GO:0032418">
    <property type="term" value="P:lysosome localization"/>
    <property type="evidence" value="ECO:0007669"/>
    <property type="project" value="TreeGrafter"/>
</dbReference>